<dbReference type="Proteomes" id="UP000070700">
    <property type="component" value="Unassembled WGS sequence"/>
</dbReference>
<dbReference type="AlphaFoldDB" id="A0A194WYF4"/>
<gene>
    <name evidence="2" type="ORF">LY89DRAFT_756226</name>
</gene>
<dbReference type="KEGG" id="psco:LY89DRAFT_756226"/>
<sequence>MKHSNLSRHEILALVLQHNRSQGVGPKDRILVDQVSREEMAIVESICVRNNQRKEKYGLIQKAAVALMRDLEQIEKINCQADGEAVDWKAAMKRCREMQVLMDDGRKYVERVRSDELRRAAKGKGLEGKVRKQPEQLQKYEEKTKEKHGKDPQHVVQPHRPGPAKLKTVEGKRVMYADSMSPPGPLKKKPQGDQQQHTSSEHERRMLTKITMSEKGRRADDAYLEGLRLASEVRKFDLEDI</sequence>
<accession>A0A194WYF4</accession>
<protein>
    <submittedName>
        <fullName evidence="2">Uncharacterized protein</fullName>
    </submittedName>
</protein>
<dbReference type="GeneID" id="28831095"/>
<keyword evidence="3" id="KW-1185">Reference proteome</keyword>
<dbReference type="RefSeq" id="XP_018067325.1">
    <property type="nucleotide sequence ID" value="XM_018221369.1"/>
</dbReference>
<name>A0A194WYF4_MOLSC</name>
<dbReference type="InParanoid" id="A0A194WYF4"/>
<dbReference type="EMBL" id="KQ947423">
    <property type="protein sequence ID" value="KUJ12970.1"/>
    <property type="molecule type" value="Genomic_DNA"/>
</dbReference>
<proteinExistence type="predicted"/>
<feature type="compositionally biased region" description="Basic and acidic residues" evidence="1">
    <location>
        <begin position="123"/>
        <end position="153"/>
    </location>
</feature>
<evidence type="ECO:0000313" key="3">
    <source>
        <dbReference type="Proteomes" id="UP000070700"/>
    </source>
</evidence>
<reference evidence="2 3" key="1">
    <citation type="submission" date="2015-10" db="EMBL/GenBank/DDBJ databases">
        <title>Full genome of DAOMC 229536 Phialocephala scopiformis, a fungal endophyte of spruce producing the potent anti-insectan compound rugulosin.</title>
        <authorList>
            <consortium name="DOE Joint Genome Institute"/>
            <person name="Walker A.K."/>
            <person name="Frasz S.L."/>
            <person name="Seifert K.A."/>
            <person name="Miller J.D."/>
            <person name="Mondo S.J."/>
            <person name="Labutti K."/>
            <person name="Lipzen A."/>
            <person name="Dockter R."/>
            <person name="Kennedy M."/>
            <person name="Grigoriev I.V."/>
            <person name="Spatafora J.W."/>
        </authorList>
    </citation>
    <scope>NUCLEOTIDE SEQUENCE [LARGE SCALE GENOMIC DNA]</scope>
    <source>
        <strain evidence="2 3">CBS 120377</strain>
    </source>
</reference>
<evidence type="ECO:0000256" key="1">
    <source>
        <dbReference type="SAM" id="MobiDB-lite"/>
    </source>
</evidence>
<evidence type="ECO:0000313" key="2">
    <source>
        <dbReference type="EMBL" id="KUJ12970.1"/>
    </source>
</evidence>
<feature type="region of interest" description="Disordered" evidence="1">
    <location>
        <begin position="123"/>
        <end position="214"/>
    </location>
</feature>
<dbReference type="OrthoDB" id="10596782at2759"/>
<feature type="compositionally biased region" description="Basic and acidic residues" evidence="1">
    <location>
        <begin position="199"/>
        <end position="214"/>
    </location>
</feature>
<organism evidence="2 3">
    <name type="scientific">Mollisia scopiformis</name>
    <name type="common">Conifer needle endophyte fungus</name>
    <name type="synonym">Phialocephala scopiformis</name>
    <dbReference type="NCBI Taxonomy" id="149040"/>
    <lineage>
        <taxon>Eukaryota</taxon>
        <taxon>Fungi</taxon>
        <taxon>Dikarya</taxon>
        <taxon>Ascomycota</taxon>
        <taxon>Pezizomycotina</taxon>
        <taxon>Leotiomycetes</taxon>
        <taxon>Helotiales</taxon>
        <taxon>Mollisiaceae</taxon>
        <taxon>Mollisia</taxon>
    </lineage>
</organism>